<evidence type="ECO:0000313" key="3">
    <source>
        <dbReference type="Proteomes" id="UP000323594"/>
    </source>
</evidence>
<evidence type="ECO:0000313" key="2">
    <source>
        <dbReference type="EMBL" id="QEJ96965.1"/>
    </source>
</evidence>
<name>A0AAE6IRG9_TREPH</name>
<dbReference type="AlphaFoldDB" id="A0AAE6IRG9"/>
<sequence>MKNEKIIFLLACLFLFSGCCTRGGIHNLGDGADKVRDNLSKLGDEQTSAAITNTELEGKIEQSGELASELEKSITDGAGSIEEFKKILQRIRNRGAGGTKQNDGRQSQKGIEN</sequence>
<evidence type="ECO:0008006" key="4">
    <source>
        <dbReference type="Google" id="ProtNLM"/>
    </source>
</evidence>
<gene>
    <name evidence="2" type="ORF">FUT82_02520</name>
</gene>
<organism evidence="2 3">
    <name type="scientific">Treponema phagedenis</name>
    <dbReference type="NCBI Taxonomy" id="162"/>
    <lineage>
        <taxon>Bacteria</taxon>
        <taxon>Pseudomonadati</taxon>
        <taxon>Spirochaetota</taxon>
        <taxon>Spirochaetia</taxon>
        <taxon>Spirochaetales</taxon>
        <taxon>Treponemataceae</taxon>
        <taxon>Treponema</taxon>
    </lineage>
</organism>
<dbReference type="RefSeq" id="WP_148884433.1">
    <property type="nucleotide sequence ID" value="NZ_CP042817.1"/>
</dbReference>
<protein>
    <recommendedName>
        <fullName evidence="4">Lipoprotein</fullName>
    </recommendedName>
</protein>
<dbReference type="PROSITE" id="PS51257">
    <property type="entry name" value="PROKAR_LIPOPROTEIN"/>
    <property type="match status" value="1"/>
</dbReference>
<evidence type="ECO:0000256" key="1">
    <source>
        <dbReference type="SAM" id="MobiDB-lite"/>
    </source>
</evidence>
<reference evidence="2 3" key="1">
    <citation type="submission" date="2019-08" db="EMBL/GenBank/DDBJ databases">
        <authorList>
            <person name="Kuhnert P."/>
        </authorList>
    </citation>
    <scope>NUCLEOTIDE SEQUENCE [LARGE SCALE GENOMIC DNA]</scope>
    <source>
        <strain evidence="2 3">B36.5</strain>
    </source>
</reference>
<proteinExistence type="predicted"/>
<dbReference type="EMBL" id="CP042817">
    <property type="protein sequence ID" value="QEJ96965.1"/>
    <property type="molecule type" value="Genomic_DNA"/>
</dbReference>
<dbReference type="Proteomes" id="UP000323594">
    <property type="component" value="Chromosome"/>
</dbReference>
<feature type="compositionally biased region" description="Polar residues" evidence="1">
    <location>
        <begin position="99"/>
        <end position="113"/>
    </location>
</feature>
<feature type="region of interest" description="Disordered" evidence="1">
    <location>
        <begin position="92"/>
        <end position="113"/>
    </location>
</feature>
<accession>A0AAE6IRG9</accession>